<name>A0A8S2ZTR7_9BILA</name>
<evidence type="ECO:0000313" key="1">
    <source>
        <dbReference type="EMBL" id="CAF4660869.1"/>
    </source>
</evidence>
<dbReference type="EMBL" id="CAJOBH010110972">
    <property type="protein sequence ID" value="CAF4660869.1"/>
    <property type="molecule type" value="Genomic_DNA"/>
</dbReference>
<evidence type="ECO:0000313" key="4">
    <source>
        <dbReference type="Proteomes" id="UP000681967"/>
    </source>
</evidence>
<sequence length="24" mass="2703">MWINNGDHISRIYTGTGALGQRNK</sequence>
<feature type="non-terminal residue" evidence="1">
    <location>
        <position position="24"/>
    </location>
</feature>
<proteinExistence type="predicted"/>
<dbReference type="Proteomes" id="UP000681720">
    <property type="component" value="Unassembled WGS sequence"/>
</dbReference>
<dbReference type="Proteomes" id="UP000681967">
    <property type="component" value="Unassembled WGS sequence"/>
</dbReference>
<dbReference type="EMBL" id="CAJOBJ010151739">
    <property type="protein sequence ID" value="CAF4809410.1"/>
    <property type="molecule type" value="Genomic_DNA"/>
</dbReference>
<reference evidence="1" key="1">
    <citation type="submission" date="2021-02" db="EMBL/GenBank/DDBJ databases">
        <authorList>
            <person name="Nowell W R."/>
        </authorList>
    </citation>
    <scope>NUCLEOTIDE SEQUENCE</scope>
</reference>
<evidence type="ECO:0000313" key="2">
    <source>
        <dbReference type="EMBL" id="CAF4809410.1"/>
    </source>
</evidence>
<comment type="caution">
    <text evidence="1">The sequence shown here is derived from an EMBL/GenBank/DDBJ whole genome shotgun (WGS) entry which is preliminary data.</text>
</comment>
<protein>
    <submittedName>
        <fullName evidence="1">Uncharacterized protein</fullName>
    </submittedName>
</protein>
<dbReference type="Proteomes" id="UP000676336">
    <property type="component" value="Unassembled WGS sequence"/>
</dbReference>
<dbReference type="AlphaFoldDB" id="A0A8S2ZTR7"/>
<dbReference type="EMBL" id="CAJOBI010184522">
    <property type="protein sequence ID" value="CAF4938977.1"/>
    <property type="molecule type" value="Genomic_DNA"/>
</dbReference>
<gene>
    <name evidence="1" type="ORF">BYL167_LOCUS42579</name>
    <name evidence="2" type="ORF">GIL414_LOCUS47517</name>
    <name evidence="3" type="ORF">SMN809_LOCUS53545</name>
</gene>
<evidence type="ECO:0000313" key="3">
    <source>
        <dbReference type="EMBL" id="CAF4938977.1"/>
    </source>
</evidence>
<organism evidence="1 4">
    <name type="scientific">Rotaria magnacalcarata</name>
    <dbReference type="NCBI Taxonomy" id="392030"/>
    <lineage>
        <taxon>Eukaryota</taxon>
        <taxon>Metazoa</taxon>
        <taxon>Spiralia</taxon>
        <taxon>Gnathifera</taxon>
        <taxon>Rotifera</taxon>
        <taxon>Eurotatoria</taxon>
        <taxon>Bdelloidea</taxon>
        <taxon>Philodinida</taxon>
        <taxon>Philodinidae</taxon>
        <taxon>Rotaria</taxon>
    </lineage>
</organism>
<accession>A0A8S2ZTR7</accession>